<evidence type="ECO:0000313" key="3">
    <source>
        <dbReference type="Proteomes" id="UP000092460"/>
    </source>
</evidence>
<evidence type="ECO:0000313" key="2">
    <source>
        <dbReference type="EnsemblMetazoa" id="GPPI031202-PA"/>
    </source>
</evidence>
<name>A0A1B0BIG0_9MUSC</name>
<feature type="region of interest" description="Disordered" evidence="1">
    <location>
        <begin position="115"/>
        <end position="138"/>
    </location>
</feature>
<reference evidence="2" key="2">
    <citation type="submission" date="2020-05" db="UniProtKB">
        <authorList>
            <consortium name="EnsemblMetazoa"/>
        </authorList>
    </citation>
    <scope>IDENTIFICATION</scope>
    <source>
        <strain evidence="2">IAEA</strain>
    </source>
</reference>
<sequence>MIYMQQLENHDSHSCGEAIEILSPIGLRRDISFVNFNYHDDEEPKGDFVIAVRKEEIQQIIFVFLGNVEKTHARQPRMIDLDLIFNGVAYHFTMTRNGLKYTILLRRKAAGLAKSHEEGRHGVRSRAKQPQFRRSPSDVQIQRTHREHRLHELPFNVRLSVETDCKSEVCNIRNENLVLQKNDGIPQYTTRFRLQES</sequence>
<keyword evidence="3" id="KW-1185">Reference proteome</keyword>
<accession>A0A1B0BIG0</accession>
<protein>
    <submittedName>
        <fullName evidence="2">Uncharacterized protein</fullName>
    </submittedName>
</protein>
<dbReference type="VEuPathDB" id="VectorBase:GPPI031202"/>
<dbReference type="EMBL" id="JXJN01014946">
    <property type="status" value="NOT_ANNOTATED_CDS"/>
    <property type="molecule type" value="Genomic_DNA"/>
</dbReference>
<dbReference type="Proteomes" id="UP000092460">
    <property type="component" value="Unassembled WGS sequence"/>
</dbReference>
<organism evidence="2 3">
    <name type="scientific">Glossina palpalis gambiensis</name>
    <dbReference type="NCBI Taxonomy" id="67801"/>
    <lineage>
        <taxon>Eukaryota</taxon>
        <taxon>Metazoa</taxon>
        <taxon>Ecdysozoa</taxon>
        <taxon>Arthropoda</taxon>
        <taxon>Hexapoda</taxon>
        <taxon>Insecta</taxon>
        <taxon>Pterygota</taxon>
        <taxon>Neoptera</taxon>
        <taxon>Endopterygota</taxon>
        <taxon>Diptera</taxon>
        <taxon>Brachycera</taxon>
        <taxon>Muscomorpha</taxon>
        <taxon>Hippoboscoidea</taxon>
        <taxon>Glossinidae</taxon>
        <taxon>Glossina</taxon>
    </lineage>
</organism>
<proteinExistence type="predicted"/>
<dbReference type="EnsemblMetazoa" id="GPPI031202-RA">
    <property type="protein sequence ID" value="GPPI031202-PA"/>
    <property type="gene ID" value="GPPI031202"/>
</dbReference>
<evidence type="ECO:0000256" key="1">
    <source>
        <dbReference type="SAM" id="MobiDB-lite"/>
    </source>
</evidence>
<reference evidence="3" key="1">
    <citation type="submission" date="2015-01" db="EMBL/GenBank/DDBJ databases">
        <authorList>
            <person name="Aksoy S."/>
            <person name="Warren W."/>
            <person name="Wilson R.K."/>
        </authorList>
    </citation>
    <scope>NUCLEOTIDE SEQUENCE [LARGE SCALE GENOMIC DNA]</scope>
    <source>
        <strain evidence="3">IAEA</strain>
    </source>
</reference>
<dbReference type="AlphaFoldDB" id="A0A1B0BIG0"/>